<name>A0ABY5N3Z5_9ACTN</name>
<proteinExistence type="predicted"/>
<evidence type="ECO:0000313" key="4">
    <source>
        <dbReference type="Proteomes" id="UP001060150"/>
    </source>
</evidence>
<reference evidence="3" key="1">
    <citation type="submission" date="2022-08" db="EMBL/GenBank/DDBJ databases">
        <title>Streptomyces changanensis sp. nov., an actinomycete isolated from soil.</title>
        <authorList>
            <person name="Wu H."/>
            <person name="Han L."/>
        </authorList>
    </citation>
    <scope>NUCLEOTIDE SEQUENCE</scope>
    <source>
        <strain evidence="3">HL-66</strain>
    </source>
</reference>
<dbReference type="InterPro" id="IPR003010">
    <property type="entry name" value="C-N_Hydrolase"/>
</dbReference>
<dbReference type="PANTHER" id="PTHR43674">
    <property type="entry name" value="NITRILASE C965.09-RELATED"/>
    <property type="match status" value="1"/>
</dbReference>
<dbReference type="RefSeq" id="WP_079047060.1">
    <property type="nucleotide sequence ID" value="NZ_CP102332.1"/>
</dbReference>
<dbReference type="Proteomes" id="UP001060150">
    <property type="component" value="Chromosome"/>
</dbReference>
<evidence type="ECO:0000313" key="3">
    <source>
        <dbReference type="EMBL" id="UUS30913.1"/>
    </source>
</evidence>
<organism evidence="3 4">
    <name type="scientific">Streptomyces changanensis</name>
    <dbReference type="NCBI Taxonomy" id="2964669"/>
    <lineage>
        <taxon>Bacteria</taxon>
        <taxon>Bacillati</taxon>
        <taxon>Actinomycetota</taxon>
        <taxon>Actinomycetes</taxon>
        <taxon>Kitasatosporales</taxon>
        <taxon>Streptomycetaceae</taxon>
        <taxon>Streptomyces</taxon>
    </lineage>
</organism>
<evidence type="ECO:0000259" key="2">
    <source>
        <dbReference type="PROSITE" id="PS50263"/>
    </source>
</evidence>
<accession>A0ABY5N3Z5</accession>
<evidence type="ECO:0000256" key="1">
    <source>
        <dbReference type="ARBA" id="ARBA00022801"/>
    </source>
</evidence>
<dbReference type="EMBL" id="CP102332">
    <property type="protein sequence ID" value="UUS30913.1"/>
    <property type="molecule type" value="Genomic_DNA"/>
</dbReference>
<keyword evidence="4" id="KW-1185">Reference proteome</keyword>
<sequence length="271" mass="27925">MIVAAAQFSAVPGDVGANVRTMAGMLRGAAGARVVVFPELALTGYEPELVDRDRRLWTDADDPRLDPLRDACRAVGAAAVVNGAAPGEAPGERRPYLTSFVFGPDGSLLTRYDKRHLYEAEGEVFAAGTRDGRFTLDGQRFALATCFDNHFPEVGERAAADGCRVYLASSLYGTGDGVRQRATVYPAVARDHGMYVVLANHVGPAGPWTGCGRSAVWGPDGGLLAEADATAPGLVRAEVRTGAGGVVGAQAGHVGAEAPGAAGVPGGPAPR</sequence>
<dbReference type="InterPro" id="IPR036526">
    <property type="entry name" value="C-N_Hydrolase_sf"/>
</dbReference>
<dbReference type="PROSITE" id="PS50263">
    <property type="entry name" value="CN_HYDROLASE"/>
    <property type="match status" value="1"/>
</dbReference>
<dbReference type="PANTHER" id="PTHR43674:SF2">
    <property type="entry name" value="BETA-UREIDOPROPIONASE"/>
    <property type="match status" value="1"/>
</dbReference>
<dbReference type="CDD" id="cd07197">
    <property type="entry name" value="nitrilase"/>
    <property type="match status" value="1"/>
</dbReference>
<dbReference type="Pfam" id="PF00795">
    <property type="entry name" value="CN_hydrolase"/>
    <property type="match status" value="1"/>
</dbReference>
<dbReference type="Gene3D" id="3.60.110.10">
    <property type="entry name" value="Carbon-nitrogen hydrolase"/>
    <property type="match status" value="1"/>
</dbReference>
<keyword evidence="1 3" id="KW-0378">Hydrolase</keyword>
<dbReference type="GO" id="GO:0016787">
    <property type="term" value="F:hydrolase activity"/>
    <property type="evidence" value="ECO:0007669"/>
    <property type="project" value="UniProtKB-KW"/>
</dbReference>
<protein>
    <submittedName>
        <fullName evidence="3">Carbon-nitrogen hydrolase family protein</fullName>
    </submittedName>
</protein>
<gene>
    <name evidence="3" type="ORF">NRO40_08720</name>
</gene>
<dbReference type="InterPro" id="IPR050345">
    <property type="entry name" value="Aliph_Amidase/BUP"/>
</dbReference>
<feature type="domain" description="CN hydrolase" evidence="2">
    <location>
        <begin position="1"/>
        <end position="241"/>
    </location>
</feature>
<dbReference type="SUPFAM" id="SSF56317">
    <property type="entry name" value="Carbon-nitrogen hydrolase"/>
    <property type="match status" value="1"/>
</dbReference>